<dbReference type="EMBL" id="CP016359">
    <property type="protein sequence ID" value="APU68330.1"/>
    <property type="molecule type" value="Genomic_DNA"/>
</dbReference>
<evidence type="ECO:0000259" key="1">
    <source>
        <dbReference type="Pfam" id="PF04264"/>
    </source>
</evidence>
<sequence>MGRPVRKGQAFLLSIISHTPKPEVMKKLLPIFAIFIHMLLLAQTEVESTALRLLPQSKLMITGSTNVNTFHCVFDTEKISGQREILYTVKDQCILLDDLDIRLRAAAFDCGNRRMNEDFCDLLQSDRFPEIRISILKIQPISEQYCRAFVKICLAGEQQQYDLPVLISDSHYQGKLRLNIRDFGLEPPKKALGLIEVDEEIEISFDLQVDHSI</sequence>
<dbReference type="STRING" id="1229726.GRFL_1606"/>
<protein>
    <recommendedName>
        <fullName evidence="1">Lipid/polyisoprenoid-binding YceI-like domain-containing protein</fullName>
    </recommendedName>
</protein>
<dbReference type="Gene3D" id="2.40.128.110">
    <property type="entry name" value="Lipid/polyisoprenoid-binding, YceI-like"/>
    <property type="match status" value="1"/>
</dbReference>
<keyword evidence="3" id="KW-1185">Reference proteome</keyword>
<evidence type="ECO:0000313" key="3">
    <source>
        <dbReference type="Proteomes" id="UP000186230"/>
    </source>
</evidence>
<name>A0A1L7I3Z6_9FLAO</name>
<proteinExistence type="predicted"/>
<reference evidence="2 3" key="1">
    <citation type="submission" date="2016-07" db="EMBL/GenBank/DDBJ databases">
        <title>Multi-omics approach to identify versatile polysaccharide utilization systems of a marine flavobacterium Gramella flava.</title>
        <authorList>
            <person name="Tang K."/>
        </authorList>
    </citation>
    <scope>NUCLEOTIDE SEQUENCE [LARGE SCALE GENOMIC DNA]</scope>
    <source>
        <strain evidence="2 3">JLT2011</strain>
    </source>
</reference>
<dbReference type="InterPro" id="IPR036761">
    <property type="entry name" value="TTHA0802/YceI-like_sf"/>
</dbReference>
<dbReference type="InterPro" id="IPR007372">
    <property type="entry name" value="Lipid/polyisoprenoid-bd_YceI"/>
</dbReference>
<gene>
    <name evidence="2" type="ORF">GRFL_1606</name>
</gene>
<dbReference type="Pfam" id="PF04264">
    <property type="entry name" value="YceI"/>
    <property type="match status" value="1"/>
</dbReference>
<dbReference type="Proteomes" id="UP000186230">
    <property type="component" value="Chromosome"/>
</dbReference>
<dbReference type="KEGG" id="gfl:GRFL_1606"/>
<evidence type="ECO:0000313" key="2">
    <source>
        <dbReference type="EMBL" id="APU68330.1"/>
    </source>
</evidence>
<accession>A0A1L7I3Z6</accession>
<dbReference type="SUPFAM" id="SSF101874">
    <property type="entry name" value="YceI-like"/>
    <property type="match status" value="1"/>
</dbReference>
<dbReference type="AlphaFoldDB" id="A0A1L7I3Z6"/>
<organism evidence="2 3">
    <name type="scientific">Christiangramia flava JLT2011</name>
    <dbReference type="NCBI Taxonomy" id="1229726"/>
    <lineage>
        <taxon>Bacteria</taxon>
        <taxon>Pseudomonadati</taxon>
        <taxon>Bacteroidota</taxon>
        <taxon>Flavobacteriia</taxon>
        <taxon>Flavobacteriales</taxon>
        <taxon>Flavobacteriaceae</taxon>
        <taxon>Christiangramia</taxon>
    </lineage>
</organism>
<feature type="domain" description="Lipid/polyisoprenoid-binding YceI-like" evidence="1">
    <location>
        <begin position="78"/>
        <end position="208"/>
    </location>
</feature>